<dbReference type="AlphaFoldDB" id="A0A9P0GU93"/>
<dbReference type="InterPro" id="IPR001251">
    <property type="entry name" value="CRAL-TRIO_dom"/>
</dbReference>
<dbReference type="CDD" id="cd00170">
    <property type="entry name" value="SEC14"/>
    <property type="match status" value="1"/>
</dbReference>
<dbReference type="Proteomes" id="UP001153737">
    <property type="component" value="Chromosome 4"/>
</dbReference>
<dbReference type="Gene3D" id="1.20.5.1200">
    <property type="entry name" value="Alpha-tocopherol transfer"/>
    <property type="match status" value="1"/>
</dbReference>
<gene>
    <name evidence="2" type="ORF">PHAECO_LOCUS8794</name>
</gene>
<dbReference type="SMART" id="SM00516">
    <property type="entry name" value="SEC14"/>
    <property type="match status" value="1"/>
</dbReference>
<dbReference type="PANTHER" id="PTHR10174">
    <property type="entry name" value="ALPHA-TOCOPHEROL TRANSFER PROTEIN-RELATED"/>
    <property type="match status" value="1"/>
</dbReference>
<keyword evidence="3" id="KW-1185">Reference proteome</keyword>
<dbReference type="EMBL" id="OU896710">
    <property type="protein sequence ID" value="CAH1163296.1"/>
    <property type="molecule type" value="Genomic_DNA"/>
</dbReference>
<reference evidence="2" key="2">
    <citation type="submission" date="2022-10" db="EMBL/GenBank/DDBJ databases">
        <authorList>
            <consortium name="ENA_rothamsted_submissions"/>
            <consortium name="culmorum"/>
            <person name="King R."/>
        </authorList>
    </citation>
    <scope>NUCLEOTIDE SEQUENCE</scope>
</reference>
<dbReference type="PANTHER" id="PTHR10174:SF222">
    <property type="entry name" value="GH10083P-RELATED"/>
    <property type="match status" value="1"/>
</dbReference>
<dbReference type="SUPFAM" id="SSF52087">
    <property type="entry name" value="CRAL/TRIO domain"/>
    <property type="match status" value="1"/>
</dbReference>
<evidence type="ECO:0000259" key="1">
    <source>
        <dbReference type="PROSITE" id="PS50191"/>
    </source>
</evidence>
<dbReference type="PRINTS" id="PR00180">
    <property type="entry name" value="CRETINALDHBP"/>
</dbReference>
<dbReference type="SUPFAM" id="SSF46938">
    <property type="entry name" value="CRAL/TRIO N-terminal domain"/>
    <property type="match status" value="1"/>
</dbReference>
<accession>A0A9P0GU93</accession>
<organism evidence="2 3">
    <name type="scientific">Phaedon cochleariae</name>
    <name type="common">Mustard beetle</name>
    <dbReference type="NCBI Taxonomy" id="80249"/>
    <lineage>
        <taxon>Eukaryota</taxon>
        <taxon>Metazoa</taxon>
        <taxon>Ecdysozoa</taxon>
        <taxon>Arthropoda</taxon>
        <taxon>Hexapoda</taxon>
        <taxon>Insecta</taxon>
        <taxon>Pterygota</taxon>
        <taxon>Neoptera</taxon>
        <taxon>Endopterygota</taxon>
        <taxon>Coleoptera</taxon>
        <taxon>Polyphaga</taxon>
        <taxon>Cucujiformia</taxon>
        <taxon>Chrysomeloidea</taxon>
        <taxon>Chrysomelidae</taxon>
        <taxon>Chrysomelinae</taxon>
        <taxon>Chrysomelini</taxon>
        <taxon>Phaedon</taxon>
    </lineage>
</organism>
<dbReference type="InterPro" id="IPR036273">
    <property type="entry name" value="CRAL/TRIO_N_dom_sf"/>
</dbReference>
<dbReference type="GO" id="GO:0016020">
    <property type="term" value="C:membrane"/>
    <property type="evidence" value="ECO:0007669"/>
    <property type="project" value="TreeGrafter"/>
</dbReference>
<reference evidence="2" key="1">
    <citation type="submission" date="2022-01" db="EMBL/GenBank/DDBJ databases">
        <authorList>
            <person name="King R."/>
        </authorList>
    </citation>
    <scope>NUCLEOTIDE SEQUENCE</scope>
</reference>
<evidence type="ECO:0000313" key="3">
    <source>
        <dbReference type="Proteomes" id="UP001153737"/>
    </source>
</evidence>
<evidence type="ECO:0000313" key="2">
    <source>
        <dbReference type="EMBL" id="CAH1163296.1"/>
    </source>
</evidence>
<dbReference type="Pfam" id="PF00650">
    <property type="entry name" value="CRAL_TRIO"/>
    <property type="match status" value="1"/>
</dbReference>
<feature type="domain" description="CRAL-TRIO" evidence="1">
    <location>
        <begin position="171"/>
        <end position="267"/>
    </location>
</feature>
<name>A0A9P0GU93_PHACE</name>
<proteinExistence type="predicted"/>
<sequence>MKLLDIVHQLILSCAMNRNVDNLLITNKKEVRKAIHKSEEDIFEYIRIIREFLKAQSHLPEIPNDSIIEAFLITNKFSIEQTKEKLDMYYTIRTLLPECYDNKHPALSHMQDISNTLYVFPLPQLTEDMLRVNVLKIKGDPKYFDAYNFIGHQMNINEIRVHEEINLGDLLLVDLENIQMGHIFKFTPVHVKKAVLILEKVYSNRIKGIHIINAPTFADKLIYMMKSVLKQKLIKRIHIHSSLKDVLEHISADILPKDYGGNEMGLEELQYLWNMKLKQYKDRFDNLENMRVKQDERPAKLKNDEILGYHGSFKKLEVD</sequence>
<dbReference type="InterPro" id="IPR036865">
    <property type="entry name" value="CRAL-TRIO_dom_sf"/>
</dbReference>
<dbReference type="OrthoDB" id="6575879at2759"/>
<dbReference type="Gene3D" id="3.40.525.10">
    <property type="entry name" value="CRAL-TRIO lipid binding domain"/>
    <property type="match status" value="1"/>
</dbReference>
<dbReference type="GO" id="GO:1902936">
    <property type="term" value="F:phosphatidylinositol bisphosphate binding"/>
    <property type="evidence" value="ECO:0007669"/>
    <property type="project" value="TreeGrafter"/>
</dbReference>
<dbReference type="PROSITE" id="PS50191">
    <property type="entry name" value="CRAL_TRIO"/>
    <property type="match status" value="1"/>
</dbReference>
<protein>
    <recommendedName>
        <fullName evidence="1">CRAL-TRIO domain-containing protein</fullName>
    </recommendedName>
</protein>